<sequence>MMQNSDNRVALVTGGAQGIGKGIAFRFVADGMRVAIADIDAEAVEETARELGPSASGYVVDVADESAVSELLRSIGGSYGRLDALITSAGIATAVAAPVEQLALADWNRVLGVNLTGTFLCCKHAVPLLRSSHGAVVTIASTRAMQSEPDTVAYSASKGGVVSLTHALAISLGPQIRVNCISPGWIAVDSWRKRSRRQEPVLSPNDHAQHPVGRVGRPEDVAALAAYLISPEAGFVTGQNFVVDGGMTRKMIYAD</sequence>
<dbReference type="Proteomes" id="UP000006695">
    <property type="component" value="Chromosome"/>
</dbReference>
<dbReference type="RefSeq" id="WP_011937195.1">
    <property type="nucleotide sequence ID" value="NC_009483.1"/>
</dbReference>
<dbReference type="PRINTS" id="PR00080">
    <property type="entry name" value="SDRFAMILY"/>
</dbReference>
<dbReference type="NCBIfam" id="NF005559">
    <property type="entry name" value="PRK07231.1"/>
    <property type="match status" value="1"/>
</dbReference>
<evidence type="ECO:0000256" key="2">
    <source>
        <dbReference type="ARBA" id="ARBA00023002"/>
    </source>
</evidence>
<dbReference type="PANTHER" id="PTHR24321:SF8">
    <property type="entry name" value="ESTRADIOL 17-BETA-DEHYDROGENASE 8-RELATED"/>
    <property type="match status" value="1"/>
</dbReference>
<protein>
    <submittedName>
        <fullName evidence="3">Short-chain dehydrogenase/reductase SDR</fullName>
    </submittedName>
</protein>
<dbReference type="STRING" id="351605.Gura_0251"/>
<dbReference type="SUPFAM" id="SSF51735">
    <property type="entry name" value="NAD(P)-binding Rossmann-fold domains"/>
    <property type="match status" value="1"/>
</dbReference>
<dbReference type="EMBL" id="CP000698">
    <property type="protein sequence ID" value="ABQ24467.1"/>
    <property type="molecule type" value="Genomic_DNA"/>
</dbReference>
<dbReference type="OrthoDB" id="5363038at2"/>
<dbReference type="Pfam" id="PF13561">
    <property type="entry name" value="adh_short_C2"/>
    <property type="match status" value="1"/>
</dbReference>
<dbReference type="PRINTS" id="PR00081">
    <property type="entry name" value="GDHRDH"/>
</dbReference>
<comment type="similarity">
    <text evidence="1">Belongs to the short-chain dehydrogenases/reductases (SDR) family.</text>
</comment>
<dbReference type="GO" id="GO:0016491">
    <property type="term" value="F:oxidoreductase activity"/>
    <property type="evidence" value="ECO:0007669"/>
    <property type="project" value="UniProtKB-KW"/>
</dbReference>
<dbReference type="HOGENOM" id="CLU_010194_1_0_7"/>
<dbReference type="PROSITE" id="PS00061">
    <property type="entry name" value="ADH_SHORT"/>
    <property type="match status" value="1"/>
</dbReference>
<keyword evidence="4" id="KW-1185">Reference proteome</keyword>
<accession>A5GD85</accession>
<dbReference type="InterPro" id="IPR002347">
    <property type="entry name" value="SDR_fam"/>
</dbReference>
<evidence type="ECO:0000313" key="4">
    <source>
        <dbReference type="Proteomes" id="UP000006695"/>
    </source>
</evidence>
<gene>
    <name evidence="3" type="ordered locus">Gura_0251</name>
</gene>
<dbReference type="FunFam" id="3.40.50.720:FF:000084">
    <property type="entry name" value="Short-chain dehydrogenase reductase"/>
    <property type="match status" value="1"/>
</dbReference>
<name>A5GD85_GEOUR</name>
<dbReference type="AlphaFoldDB" id="A5GD85"/>
<evidence type="ECO:0000256" key="1">
    <source>
        <dbReference type="ARBA" id="ARBA00006484"/>
    </source>
</evidence>
<keyword evidence="2" id="KW-0560">Oxidoreductase</keyword>
<dbReference type="PANTHER" id="PTHR24321">
    <property type="entry name" value="DEHYDROGENASES, SHORT CHAIN"/>
    <property type="match status" value="1"/>
</dbReference>
<dbReference type="InterPro" id="IPR020904">
    <property type="entry name" value="Sc_DH/Rdtase_CS"/>
</dbReference>
<organism evidence="3 4">
    <name type="scientific">Geotalea uraniireducens (strain Rf4)</name>
    <name type="common">Geobacter uraniireducens</name>
    <dbReference type="NCBI Taxonomy" id="351605"/>
    <lineage>
        <taxon>Bacteria</taxon>
        <taxon>Pseudomonadati</taxon>
        <taxon>Thermodesulfobacteriota</taxon>
        <taxon>Desulfuromonadia</taxon>
        <taxon>Geobacterales</taxon>
        <taxon>Geobacteraceae</taxon>
        <taxon>Geotalea</taxon>
    </lineage>
</organism>
<proteinExistence type="inferred from homology"/>
<dbReference type="Gene3D" id="3.40.50.720">
    <property type="entry name" value="NAD(P)-binding Rossmann-like Domain"/>
    <property type="match status" value="1"/>
</dbReference>
<evidence type="ECO:0000313" key="3">
    <source>
        <dbReference type="EMBL" id="ABQ24467.1"/>
    </source>
</evidence>
<dbReference type="InterPro" id="IPR036291">
    <property type="entry name" value="NAD(P)-bd_dom_sf"/>
</dbReference>
<reference evidence="3 4" key="1">
    <citation type="submission" date="2007-05" db="EMBL/GenBank/DDBJ databases">
        <title>Complete sequence of Geobacter uraniireducens Rf4.</title>
        <authorList>
            <consortium name="US DOE Joint Genome Institute"/>
            <person name="Copeland A."/>
            <person name="Lucas S."/>
            <person name="Lapidus A."/>
            <person name="Barry K."/>
            <person name="Detter J.C."/>
            <person name="Glavina del Rio T."/>
            <person name="Hammon N."/>
            <person name="Israni S."/>
            <person name="Dalin E."/>
            <person name="Tice H."/>
            <person name="Pitluck S."/>
            <person name="Chertkov O."/>
            <person name="Brettin T."/>
            <person name="Bruce D."/>
            <person name="Han C."/>
            <person name="Schmutz J."/>
            <person name="Larimer F."/>
            <person name="Land M."/>
            <person name="Hauser L."/>
            <person name="Kyrpides N."/>
            <person name="Mikhailova N."/>
            <person name="Shelobolina E."/>
            <person name="Aklujkar M."/>
            <person name="Lovley D."/>
            <person name="Richardson P."/>
        </authorList>
    </citation>
    <scope>NUCLEOTIDE SEQUENCE [LARGE SCALE GENOMIC DNA]</scope>
    <source>
        <strain evidence="4">ATCC BAA-1134 / JCM 13001 / Rf4</strain>
    </source>
</reference>
<dbReference type="KEGG" id="gur:Gura_0251"/>